<dbReference type="InterPro" id="IPR028214">
    <property type="entry name" value="TSKS"/>
</dbReference>
<feature type="region of interest" description="Disordered" evidence="2">
    <location>
        <begin position="14"/>
        <end position="131"/>
    </location>
</feature>
<dbReference type="PANTHER" id="PTHR14351">
    <property type="entry name" value="TESTIS-SPECIFIC SERINE KINASE SUBSTRATE"/>
    <property type="match status" value="1"/>
</dbReference>
<feature type="region of interest" description="Disordered" evidence="2">
    <location>
        <begin position="226"/>
        <end position="251"/>
    </location>
</feature>
<evidence type="ECO:0000256" key="2">
    <source>
        <dbReference type="SAM" id="MobiDB-lite"/>
    </source>
</evidence>
<reference evidence="3" key="1">
    <citation type="submission" date="2021-09" db="EMBL/GenBank/DDBJ databases">
        <title>The genome of Mauremys mutica provides insights into the evolution of semi-aquatic lifestyle.</title>
        <authorList>
            <person name="Gong S."/>
            <person name="Gao Y."/>
        </authorList>
    </citation>
    <scope>NUCLEOTIDE SEQUENCE</scope>
    <source>
        <strain evidence="3">MM-2020</strain>
        <tissue evidence="3">Muscle</tissue>
    </source>
</reference>
<keyword evidence="1" id="KW-0175">Coiled coil</keyword>
<dbReference type="Pfam" id="PF15358">
    <property type="entry name" value="TSKS"/>
    <property type="match status" value="1"/>
</dbReference>
<feature type="coiled-coil region" evidence="1">
    <location>
        <begin position="443"/>
        <end position="470"/>
    </location>
</feature>
<evidence type="ECO:0008006" key="5">
    <source>
        <dbReference type="Google" id="ProtNLM"/>
    </source>
</evidence>
<evidence type="ECO:0000256" key="1">
    <source>
        <dbReference type="SAM" id="Coils"/>
    </source>
</evidence>
<protein>
    <recommendedName>
        <fullName evidence="5">Testis-specific serine kinase substrate</fullName>
    </recommendedName>
</protein>
<evidence type="ECO:0000313" key="4">
    <source>
        <dbReference type="Proteomes" id="UP000827986"/>
    </source>
</evidence>
<dbReference type="EMBL" id="JAHDVG010000469">
    <property type="protein sequence ID" value="KAH1180911.1"/>
    <property type="molecule type" value="Genomic_DNA"/>
</dbReference>
<evidence type="ECO:0000313" key="3">
    <source>
        <dbReference type="EMBL" id="KAH1180911.1"/>
    </source>
</evidence>
<proteinExistence type="predicted"/>
<feature type="compositionally biased region" description="Pro residues" evidence="2">
    <location>
        <begin position="519"/>
        <end position="528"/>
    </location>
</feature>
<gene>
    <name evidence="3" type="ORF">KIL84_001845</name>
</gene>
<dbReference type="AlphaFoldDB" id="A0A9D3XJG2"/>
<feature type="compositionally biased region" description="Basic and acidic residues" evidence="2">
    <location>
        <begin position="408"/>
        <end position="417"/>
    </location>
</feature>
<name>A0A9D3XJG2_9SAUR</name>
<comment type="caution">
    <text evidence="3">The sequence shown here is derived from an EMBL/GenBank/DDBJ whole genome shotgun (WGS) entry which is preliminary data.</text>
</comment>
<feature type="region of interest" description="Disordered" evidence="2">
    <location>
        <begin position="379"/>
        <end position="417"/>
    </location>
</feature>
<dbReference type="GO" id="GO:0019901">
    <property type="term" value="F:protein kinase binding"/>
    <property type="evidence" value="ECO:0007669"/>
    <property type="project" value="TreeGrafter"/>
</dbReference>
<feature type="compositionally biased region" description="Polar residues" evidence="2">
    <location>
        <begin position="72"/>
        <end position="84"/>
    </location>
</feature>
<feature type="region of interest" description="Disordered" evidence="2">
    <location>
        <begin position="488"/>
        <end position="528"/>
    </location>
</feature>
<accession>A0A9D3XJG2</accession>
<sequence length="528" mass="56004">MANVVVKTIWQSKEINEAGDPPSGAETRAQSTRDLLGKAGPKAFPKKKKAVSFHGVEPPPASEAPPGHLNLKRSSACTNVSLLNLTGDDSESTDDGAGRGAAPLSPPLPSGDPAWSEDDTDPPTPLDMVNSGLVRAKDSVTSLKERASRVNRRVQSLQSECSMLCDNLERRRREAEDLEKYCTQLQESCHKVSQSVEDAEIKTNALKKSSVLLEAGAWRVAVGGPCQPSPRSLSPGRGLQVTGGGTNPPTPLPRQGALPAQPPIFLSPGRGLVGGCGGPLPAQPPIPLPRQGALPAQPPIFLSPDRGLVGGCGGPLPAQPPIPLPRQGAVLRTIERLGAQWEQGHQELQGRLDEAFSTYGTPLVPTHMPGHLPLCHTLPAGPSSPPGGRQAVGAGERQTQAGGSGRRRAADSGRRQRMVERAVTPLLEELRHCGLPPTPCPACQRLQTKIRELEQDALETHARAETLSSNLRLAQDEALRAKTYVERVRLSPQEKPPGLDPLHARLSSLQAQLAQDGGPQPPAPPQPR</sequence>
<dbReference type="GO" id="GO:0005814">
    <property type="term" value="C:centriole"/>
    <property type="evidence" value="ECO:0007669"/>
    <property type="project" value="TreeGrafter"/>
</dbReference>
<keyword evidence="4" id="KW-1185">Reference proteome</keyword>
<feature type="compositionally biased region" description="Low complexity" evidence="2">
    <location>
        <begin position="509"/>
        <end position="518"/>
    </location>
</feature>
<dbReference type="Proteomes" id="UP000827986">
    <property type="component" value="Unassembled WGS sequence"/>
</dbReference>
<organism evidence="3 4">
    <name type="scientific">Mauremys mutica</name>
    <name type="common">yellowpond turtle</name>
    <dbReference type="NCBI Taxonomy" id="74926"/>
    <lineage>
        <taxon>Eukaryota</taxon>
        <taxon>Metazoa</taxon>
        <taxon>Chordata</taxon>
        <taxon>Craniata</taxon>
        <taxon>Vertebrata</taxon>
        <taxon>Euteleostomi</taxon>
        <taxon>Archelosauria</taxon>
        <taxon>Testudinata</taxon>
        <taxon>Testudines</taxon>
        <taxon>Cryptodira</taxon>
        <taxon>Durocryptodira</taxon>
        <taxon>Testudinoidea</taxon>
        <taxon>Geoemydidae</taxon>
        <taxon>Geoemydinae</taxon>
        <taxon>Mauremys</taxon>
    </lineage>
</organism>
<dbReference type="PANTHER" id="PTHR14351:SF1">
    <property type="entry name" value="TESTIS-SPECIFIC SERINE KINASE SUBSTRATE"/>
    <property type="match status" value="1"/>
</dbReference>
<feature type="coiled-coil region" evidence="1">
    <location>
        <begin position="133"/>
        <end position="188"/>
    </location>
</feature>